<comment type="caution">
    <text evidence="2">The sequence shown here is derived from an EMBL/GenBank/DDBJ whole genome shotgun (WGS) entry which is preliminary data.</text>
</comment>
<gene>
    <name evidence="2" type="ORF">PEVE_00029128</name>
</gene>
<accession>A0ABN8MF42</accession>
<dbReference type="Proteomes" id="UP001159427">
    <property type="component" value="Unassembled WGS sequence"/>
</dbReference>
<proteinExistence type="predicted"/>
<reference evidence="2 3" key="1">
    <citation type="submission" date="2022-05" db="EMBL/GenBank/DDBJ databases">
        <authorList>
            <consortium name="Genoscope - CEA"/>
            <person name="William W."/>
        </authorList>
    </citation>
    <scope>NUCLEOTIDE SEQUENCE [LARGE SCALE GENOMIC DNA]</scope>
</reference>
<evidence type="ECO:0000313" key="2">
    <source>
        <dbReference type="EMBL" id="CAH3026469.1"/>
    </source>
</evidence>
<feature type="domain" description="BEN" evidence="1">
    <location>
        <begin position="57"/>
        <end position="146"/>
    </location>
</feature>
<protein>
    <recommendedName>
        <fullName evidence="1">BEN domain-containing protein</fullName>
    </recommendedName>
</protein>
<evidence type="ECO:0000259" key="1">
    <source>
        <dbReference type="PROSITE" id="PS51457"/>
    </source>
</evidence>
<dbReference type="SMART" id="SM01025">
    <property type="entry name" value="BEN"/>
    <property type="match status" value="1"/>
</dbReference>
<dbReference type="EMBL" id="CALNXI010000405">
    <property type="protein sequence ID" value="CAH3026469.1"/>
    <property type="molecule type" value="Genomic_DNA"/>
</dbReference>
<dbReference type="PROSITE" id="PS51457">
    <property type="entry name" value="BEN"/>
    <property type="match status" value="1"/>
</dbReference>
<sequence length="146" mass="15956">MIDIPIEPSGDDLRTINQDVLSSLCTEQPGADSPVEQAVASCVLDVGEELIGTCVTPTKVRTVQQTLGSENEPHLCALKLLQSFFSTEEHATSNTNGTYGKKCLDSAKLSSLKVLVFTKFLVGNNEEKEKLWRLIKSNINSKCRSI</sequence>
<organism evidence="2 3">
    <name type="scientific">Porites evermanni</name>
    <dbReference type="NCBI Taxonomy" id="104178"/>
    <lineage>
        <taxon>Eukaryota</taxon>
        <taxon>Metazoa</taxon>
        <taxon>Cnidaria</taxon>
        <taxon>Anthozoa</taxon>
        <taxon>Hexacorallia</taxon>
        <taxon>Scleractinia</taxon>
        <taxon>Fungiina</taxon>
        <taxon>Poritidae</taxon>
        <taxon>Porites</taxon>
    </lineage>
</organism>
<evidence type="ECO:0000313" key="3">
    <source>
        <dbReference type="Proteomes" id="UP001159427"/>
    </source>
</evidence>
<dbReference type="InterPro" id="IPR018379">
    <property type="entry name" value="BEN_domain"/>
</dbReference>
<name>A0ABN8MF42_9CNID</name>
<keyword evidence="3" id="KW-1185">Reference proteome</keyword>
<dbReference type="Pfam" id="PF10523">
    <property type="entry name" value="BEN"/>
    <property type="match status" value="1"/>
</dbReference>